<name>E0SRT4_IGNAA</name>
<sequence length="192" mass="22874">MIEKEVKLRIRTSIEDVKRVIDRYGFRFIDRYIETDTYFQHPCRDFRESDEALRIRYRCSSSAGCIYRLTYKGPKKIINGVKYRDEYEVEINDIDNTIAILKSLGFKPVLSFSKIRYIYRDRDVEISIDNLCGVGIFMEIEGDEDRVRELMERFIELGEIVEKTYLEICIDTGRCIPISMDREDMCIEKQLQ</sequence>
<dbReference type="SUPFAM" id="SSF55154">
    <property type="entry name" value="CYTH-like phosphatases"/>
    <property type="match status" value="1"/>
</dbReference>
<evidence type="ECO:0000313" key="2">
    <source>
        <dbReference type="EMBL" id="ADM28465.1"/>
    </source>
</evidence>
<organism evidence="2 3">
    <name type="scientific">Ignisphaera aggregans (strain DSM 17230 / JCM 13409 / AQ1.S1)</name>
    <dbReference type="NCBI Taxonomy" id="583356"/>
    <lineage>
        <taxon>Archaea</taxon>
        <taxon>Thermoproteota</taxon>
        <taxon>Thermoprotei</taxon>
        <taxon>Desulfurococcales</taxon>
        <taxon>Desulfurococcaceae</taxon>
        <taxon>Ignisphaera</taxon>
    </lineage>
</organism>
<dbReference type="PROSITE" id="PS51707">
    <property type="entry name" value="CYTH"/>
    <property type="match status" value="1"/>
</dbReference>
<dbReference type="HOGENOM" id="CLU_105244_2_0_2"/>
<evidence type="ECO:0000313" key="3">
    <source>
        <dbReference type="Proteomes" id="UP000001304"/>
    </source>
</evidence>
<dbReference type="InterPro" id="IPR008173">
    <property type="entry name" value="Adenylyl_cyclase_CyaB"/>
</dbReference>
<dbReference type="Gene3D" id="2.40.320.10">
    <property type="entry name" value="Hypothetical Protein Pfu-838710-001"/>
    <property type="match status" value="1"/>
</dbReference>
<dbReference type="SMART" id="SM01118">
    <property type="entry name" value="CYTH"/>
    <property type="match status" value="1"/>
</dbReference>
<feature type="domain" description="CYTH" evidence="1">
    <location>
        <begin position="1"/>
        <end position="171"/>
    </location>
</feature>
<proteinExistence type="predicted"/>
<dbReference type="CDD" id="cd07890">
    <property type="entry name" value="CYTH-like_AC_IV-like"/>
    <property type="match status" value="1"/>
</dbReference>
<evidence type="ECO:0000259" key="1">
    <source>
        <dbReference type="PROSITE" id="PS51707"/>
    </source>
</evidence>
<dbReference type="NCBIfam" id="TIGR00318">
    <property type="entry name" value="cyaB"/>
    <property type="match status" value="1"/>
</dbReference>
<dbReference type="Pfam" id="PF01928">
    <property type="entry name" value="CYTH"/>
    <property type="match status" value="1"/>
</dbReference>
<dbReference type="PANTHER" id="PTHR21028:SF2">
    <property type="entry name" value="CYTH DOMAIN-CONTAINING PROTEIN"/>
    <property type="match status" value="1"/>
</dbReference>
<keyword evidence="3" id="KW-1185">Reference proteome</keyword>
<gene>
    <name evidence="2" type="ordered locus">Igag_1668</name>
</gene>
<dbReference type="InterPro" id="IPR033469">
    <property type="entry name" value="CYTH-like_dom_sf"/>
</dbReference>
<dbReference type="Proteomes" id="UP000001304">
    <property type="component" value="Chromosome"/>
</dbReference>
<dbReference type="PANTHER" id="PTHR21028">
    <property type="entry name" value="SI:CH211-156B7.4"/>
    <property type="match status" value="1"/>
</dbReference>
<dbReference type="EMBL" id="CP002098">
    <property type="protein sequence ID" value="ADM28465.1"/>
    <property type="molecule type" value="Genomic_DNA"/>
</dbReference>
<protein>
    <submittedName>
        <fullName evidence="2">Adenylyl cyclase CyaB</fullName>
    </submittedName>
</protein>
<dbReference type="InterPro" id="IPR023577">
    <property type="entry name" value="CYTH_domain"/>
</dbReference>
<dbReference type="STRING" id="583356.Igag_1668"/>
<reference evidence="2 3" key="1">
    <citation type="journal article" date="2010" name="Stand. Genomic Sci.">
        <title>Complete genome sequence of Ignisphaera aggregans type strain (AQ1.S1).</title>
        <authorList>
            <person name="Goker M."/>
            <person name="Held B."/>
            <person name="Lapidus A."/>
            <person name="Nolan M."/>
            <person name="Spring S."/>
            <person name="Yasawong M."/>
            <person name="Lucas S."/>
            <person name="Glavina Del Rio T."/>
            <person name="Tice H."/>
            <person name="Cheng J.F."/>
            <person name="Goodwin L."/>
            <person name="Tapia R."/>
            <person name="Pitluck S."/>
            <person name="Liolios K."/>
            <person name="Ivanova N."/>
            <person name="Mavromatis K."/>
            <person name="Mikhailova N."/>
            <person name="Pati A."/>
            <person name="Chen A."/>
            <person name="Palaniappan K."/>
            <person name="Brambilla E."/>
            <person name="Land M."/>
            <person name="Hauser L."/>
            <person name="Chang Y.J."/>
            <person name="Jeffries C.D."/>
            <person name="Brettin T."/>
            <person name="Detter J.C."/>
            <person name="Han C."/>
            <person name="Rohde M."/>
            <person name="Sikorski J."/>
            <person name="Woyke T."/>
            <person name="Bristow J."/>
            <person name="Eisen J.A."/>
            <person name="Markowitz V."/>
            <person name="Hugenholtz P."/>
            <person name="Kyrpides N.C."/>
            <person name="Klenk H.P."/>
        </authorList>
    </citation>
    <scope>NUCLEOTIDE SEQUENCE [LARGE SCALE GENOMIC DNA]</scope>
    <source>
        <strain evidence="3">DSM 17230 / JCM 13409 / AQ1.S1</strain>
    </source>
</reference>
<dbReference type="KEGG" id="iag:Igag_1668"/>
<accession>E0SRT4</accession>
<dbReference type="AlphaFoldDB" id="E0SRT4"/>
<dbReference type="BioCyc" id="IAGG583356:GHAH-1655-MONOMER"/>